<name>A0A328D9L8_9ASTE</name>
<evidence type="ECO:0000313" key="2">
    <source>
        <dbReference type="EMBL" id="RAL42527.1"/>
    </source>
</evidence>
<organism evidence="2 3">
    <name type="scientific">Cuscuta australis</name>
    <dbReference type="NCBI Taxonomy" id="267555"/>
    <lineage>
        <taxon>Eukaryota</taxon>
        <taxon>Viridiplantae</taxon>
        <taxon>Streptophyta</taxon>
        <taxon>Embryophyta</taxon>
        <taxon>Tracheophyta</taxon>
        <taxon>Spermatophyta</taxon>
        <taxon>Magnoliopsida</taxon>
        <taxon>eudicotyledons</taxon>
        <taxon>Gunneridae</taxon>
        <taxon>Pentapetalae</taxon>
        <taxon>asterids</taxon>
        <taxon>lamiids</taxon>
        <taxon>Solanales</taxon>
        <taxon>Convolvulaceae</taxon>
        <taxon>Cuscuteae</taxon>
        <taxon>Cuscuta</taxon>
        <taxon>Cuscuta subgen. Grammica</taxon>
        <taxon>Cuscuta sect. Cleistogrammica</taxon>
    </lineage>
</organism>
<evidence type="ECO:0000256" key="1">
    <source>
        <dbReference type="SAM" id="MobiDB-lite"/>
    </source>
</evidence>
<protein>
    <submittedName>
        <fullName evidence="2">Uncharacterized protein</fullName>
    </submittedName>
</protein>
<reference evidence="2 3" key="1">
    <citation type="submission" date="2018-06" db="EMBL/GenBank/DDBJ databases">
        <title>The Genome of Cuscuta australis (Dodder) Provides Insight into the Evolution of Plant Parasitism.</title>
        <authorList>
            <person name="Liu H."/>
        </authorList>
    </citation>
    <scope>NUCLEOTIDE SEQUENCE [LARGE SCALE GENOMIC DNA]</scope>
    <source>
        <strain evidence="3">cv. Yunnan</strain>
        <tissue evidence="2">Vines</tissue>
    </source>
</reference>
<feature type="compositionally biased region" description="Polar residues" evidence="1">
    <location>
        <begin position="109"/>
        <end position="122"/>
    </location>
</feature>
<evidence type="ECO:0000313" key="3">
    <source>
        <dbReference type="Proteomes" id="UP000249390"/>
    </source>
</evidence>
<feature type="compositionally biased region" description="Low complexity" evidence="1">
    <location>
        <begin position="146"/>
        <end position="158"/>
    </location>
</feature>
<keyword evidence="3" id="KW-1185">Reference proteome</keyword>
<accession>A0A328D9L8</accession>
<dbReference type="Proteomes" id="UP000249390">
    <property type="component" value="Unassembled WGS sequence"/>
</dbReference>
<feature type="region of interest" description="Disordered" evidence="1">
    <location>
        <begin position="104"/>
        <end position="129"/>
    </location>
</feature>
<comment type="caution">
    <text evidence="2">The sequence shown here is derived from an EMBL/GenBank/DDBJ whole genome shotgun (WGS) entry which is preliminary data.</text>
</comment>
<dbReference type="EMBL" id="NQVE01000169">
    <property type="protein sequence ID" value="RAL42527.1"/>
    <property type="molecule type" value="Genomic_DNA"/>
</dbReference>
<dbReference type="AlphaFoldDB" id="A0A328D9L8"/>
<gene>
    <name evidence="2" type="ORF">DM860_011145</name>
</gene>
<proteinExistence type="predicted"/>
<feature type="region of interest" description="Disordered" evidence="1">
    <location>
        <begin position="141"/>
        <end position="165"/>
    </location>
</feature>
<sequence length="273" mass="29841">MPDLMLINRYIVVALTDYSKQKAECDPGGRWGEIVGMDVTRSDLGFADDLILFVNADVKNLIKVRTFEAYSKASRQQVNYDKTTRSLSSSFFFLSSSSSSSFGHPCRPTSASSPHQPTPSASHRQHQRRRPQFPILELRSSPPLPASFSPSSCSTATPNAGRRQTPLFRLRRKSAIIAVECSAAVSPSPEVRHHRRRVQRRCFAFVGRPPPQSAAPPRRALDVASTAGVFPRRRIAAPPVAAHRRRAATTPLSPASVTVAASSRCPGLISPAD</sequence>